<comment type="caution">
    <text evidence="3">The sequence shown here is derived from an EMBL/GenBank/DDBJ whole genome shotgun (WGS) entry which is preliminary data.</text>
</comment>
<accession>A0ABU5GU40</accession>
<dbReference type="GO" id="GO:0016787">
    <property type="term" value="F:hydrolase activity"/>
    <property type="evidence" value="ECO:0007669"/>
    <property type="project" value="UniProtKB-KW"/>
</dbReference>
<evidence type="ECO:0000256" key="1">
    <source>
        <dbReference type="ARBA" id="ARBA00022723"/>
    </source>
</evidence>
<dbReference type="RefSeq" id="WP_321554106.1">
    <property type="nucleotide sequence ID" value="NZ_JAXIVU010000016.1"/>
</dbReference>
<keyword evidence="3" id="KW-0378">Hydrolase</keyword>
<dbReference type="SUPFAM" id="SSF56529">
    <property type="entry name" value="FAH"/>
    <property type="match status" value="1"/>
</dbReference>
<feature type="domain" description="Fumarylacetoacetase-like C-terminal" evidence="2">
    <location>
        <begin position="19"/>
        <end position="218"/>
    </location>
</feature>
<dbReference type="PANTHER" id="PTHR11820">
    <property type="entry name" value="ACYLPYRUVASE"/>
    <property type="match status" value="1"/>
</dbReference>
<dbReference type="Pfam" id="PF01557">
    <property type="entry name" value="FAA_hydrolase"/>
    <property type="match status" value="1"/>
</dbReference>
<gene>
    <name evidence="3" type="ORF">TOI97_10660</name>
</gene>
<evidence type="ECO:0000259" key="2">
    <source>
        <dbReference type="Pfam" id="PF01557"/>
    </source>
</evidence>
<sequence>MSYQHQYTDGTRIHFPAGKVVCVGRNYAAHAKELNNPIPNEPLLFIKPGSSVVSAEGGFHIPHDRGAVHYEVEIAVLIGKPLSRQPNEDEVLEAISGFAPALDLTLRDVQDKLKKKGWPWEVAKSFDGACVLAPFVSRFTVPDTTDIDVRLTINGEVRQDSNSAEMLYPIIPLIQHIAGQFSLLPGDVILTGTPAGVGPLQEGDELFMELPGHTQLKTFVIKRN</sequence>
<evidence type="ECO:0000313" key="3">
    <source>
        <dbReference type="EMBL" id="MDY7220022.1"/>
    </source>
</evidence>
<reference evidence="3 4" key="1">
    <citation type="submission" date="2023-12" db="EMBL/GenBank/DDBJ databases">
        <title>Denitrificimonas halotolerans sp. nov.,a novel species isolated from landfill leachate.</title>
        <authorList>
            <person name="Wang S."/>
        </authorList>
    </citation>
    <scope>NUCLEOTIDE SEQUENCE [LARGE SCALE GENOMIC DNA]</scope>
    <source>
        <strain evidence="3 4">JX-1</strain>
    </source>
</reference>
<protein>
    <submittedName>
        <fullName evidence="3">Fumarylacetoacetate hydrolase family protein</fullName>
    </submittedName>
</protein>
<keyword evidence="4" id="KW-1185">Reference proteome</keyword>
<keyword evidence="1" id="KW-0479">Metal-binding</keyword>
<evidence type="ECO:0000313" key="4">
    <source>
        <dbReference type="Proteomes" id="UP001294570"/>
    </source>
</evidence>
<proteinExistence type="predicted"/>
<organism evidence="3 4">
    <name type="scientific">Denitrificimonas halotolerans</name>
    <dbReference type="NCBI Taxonomy" id="3098930"/>
    <lineage>
        <taxon>Bacteria</taxon>
        <taxon>Pseudomonadati</taxon>
        <taxon>Pseudomonadota</taxon>
        <taxon>Gammaproteobacteria</taxon>
        <taxon>Pseudomonadales</taxon>
        <taxon>Pseudomonadaceae</taxon>
        <taxon>Denitrificimonas</taxon>
    </lineage>
</organism>
<dbReference type="Proteomes" id="UP001294570">
    <property type="component" value="Unassembled WGS sequence"/>
</dbReference>
<dbReference type="InterPro" id="IPR011234">
    <property type="entry name" value="Fumarylacetoacetase-like_C"/>
</dbReference>
<name>A0ABU5GU40_9GAMM</name>
<dbReference type="PANTHER" id="PTHR11820:SF7">
    <property type="entry name" value="ACYLPYRUVASE FAHD1, MITOCHONDRIAL"/>
    <property type="match status" value="1"/>
</dbReference>
<dbReference type="InterPro" id="IPR036663">
    <property type="entry name" value="Fumarylacetoacetase_C_sf"/>
</dbReference>
<dbReference type="Gene3D" id="3.90.850.10">
    <property type="entry name" value="Fumarylacetoacetase-like, C-terminal domain"/>
    <property type="match status" value="1"/>
</dbReference>
<dbReference type="EMBL" id="JAXIVU010000016">
    <property type="protein sequence ID" value="MDY7220022.1"/>
    <property type="molecule type" value="Genomic_DNA"/>
</dbReference>
<dbReference type="NCBIfam" id="NF007967">
    <property type="entry name" value="PRK10691.1"/>
    <property type="match status" value="1"/>
</dbReference>